<keyword evidence="3" id="KW-1185">Reference proteome</keyword>
<evidence type="ECO:0000313" key="3">
    <source>
        <dbReference type="Proteomes" id="UP000239539"/>
    </source>
</evidence>
<keyword evidence="1" id="KW-0472">Membrane</keyword>
<dbReference type="RefSeq" id="WP_105930502.1">
    <property type="nucleotide sequence ID" value="NZ_PVNO01000023.1"/>
</dbReference>
<dbReference type="EMBL" id="PVNO01000023">
    <property type="protein sequence ID" value="PRO69621.1"/>
    <property type="molecule type" value="Genomic_DNA"/>
</dbReference>
<proteinExistence type="predicted"/>
<comment type="caution">
    <text evidence="2">The sequence shown here is derived from an EMBL/GenBank/DDBJ whole genome shotgun (WGS) entry which is preliminary data.</text>
</comment>
<organism evidence="2 3">
    <name type="scientific">Alteromonas gracilis</name>
    <dbReference type="NCBI Taxonomy" id="1479524"/>
    <lineage>
        <taxon>Bacteria</taxon>
        <taxon>Pseudomonadati</taxon>
        <taxon>Pseudomonadota</taxon>
        <taxon>Gammaproteobacteria</taxon>
        <taxon>Alteromonadales</taxon>
        <taxon>Alteromonadaceae</taxon>
        <taxon>Alteromonas/Salinimonas group</taxon>
        <taxon>Alteromonas</taxon>
    </lineage>
</organism>
<feature type="transmembrane region" description="Helical" evidence="1">
    <location>
        <begin position="29"/>
        <end position="47"/>
    </location>
</feature>
<keyword evidence="1" id="KW-0812">Transmembrane</keyword>
<evidence type="ECO:0000313" key="2">
    <source>
        <dbReference type="EMBL" id="PRO69621.1"/>
    </source>
</evidence>
<gene>
    <name evidence="2" type="ORF">C6Y39_06560</name>
</gene>
<accession>A0ABX5CSE8</accession>
<evidence type="ECO:0000256" key="1">
    <source>
        <dbReference type="SAM" id="Phobius"/>
    </source>
</evidence>
<name>A0ABX5CSE8_9ALTE</name>
<reference evidence="3" key="1">
    <citation type="journal article" date="2020" name="Int. J. Syst. Evol. Microbiol.">
        <title>Alteromonas alba sp. nov., a marine bacterium isolated from the seawater of the West Pacific Ocean.</title>
        <authorList>
            <person name="Sun C."/>
            <person name="Wu Y.-H."/>
            <person name="Xamxidin M."/>
            <person name="Cheng H."/>
            <person name="Xu X.-W."/>
        </authorList>
    </citation>
    <scope>NUCLEOTIDE SEQUENCE [LARGE SCALE GENOMIC DNA]</scope>
    <source>
        <strain evidence="3">9a2</strain>
    </source>
</reference>
<sequence>MKELRVYNVEHEGRFVTQTSSPNNSTLRALFLSFVINGLLLLALAIATKTKSIGHQGPQLRILEAVLLQPNKFLKPKGFPKKRESQLSLEQKVPTNTANNVDVQGAEKPHYASSYSDKIKVKPLHKKNVGSEVSVEAMPNVLETSKAYINKLNRQRLHDIPEQPLSRKLGGSKVNNFHNRRIEDHDYMESLEIVVDCSTLKGKLFSALSKNKGVTIDNRDFPALGNDATRSVQGTVQCRDHGSFQMHIDRYLNKLQ</sequence>
<dbReference type="Proteomes" id="UP000239539">
    <property type="component" value="Unassembled WGS sequence"/>
</dbReference>
<protein>
    <submittedName>
        <fullName evidence="2">Uncharacterized protein</fullName>
    </submittedName>
</protein>
<keyword evidence="1" id="KW-1133">Transmembrane helix</keyword>